<organism evidence="2 3">
    <name type="scientific">Microlunatus endophyticus</name>
    <dbReference type="NCBI Taxonomy" id="1716077"/>
    <lineage>
        <taxon>Bacteria</taxon>
        <taxon>Bacillati</taxon>
        <taxon>Actinomycetota</taxon>
        <taxon>Actinomycetes</taxon>
        <taxon>Propionibacteriales</taxon>
        <taxon>Propionibacteriaceae</taxon>
        <taxon>Microlunatus</taxon>
    </lineage>
</organism>
<name>A0A917SE16_9ACTN</name>
<dbReference type="Proteomes" id="UP000613840">
    <property type="component" value="Unassembled WGS sequence"/>
</dbReference>
<gene>
    <name evidence="2" type="ORF">GCM10011575_33620</name>
</gene>
<feature type="region of interest" description="Disordered" evidence="1">
    <location>
        <begin position="780"/>
        <end position="810"/>
    </location>
</feature>
<reference evidence="2" key="2">
    <citation type="submission" date="2020-09" db="EMBL/GenBank/DDBJ databases">
        <authorList>
            <person name="Sun Q."/>
            <person name="Zhou Y."/>
        </authorList>
    </citation>
    <scope>NUCLEOTIDE SEQUENCE</scope>
    <source>
        <strain evidence="2">CGMCC 4.7306</strain>
    </source>
</reference>
<dbReference type="AlphaFoldDB" id="A0A917SE16"/>
<sequence length="908" mass="99425">MITNPPSASRLVISRDTADPVQSAPALDWAIGVLTERLATSGIGVAATGPDASAHVNLITEAGAAEFYSFETSGDGPLTLRASDSRGFAYGLLDVADAAGDGADPAAVLAGIRTGDHPAAVPVRGIQRDFANVDHDSAWFHDRDFWAEYLDWIATSRVNRFHLTLGMQYNYSHDTVTDNYLCFAYPFLFDVEGFDVHAAGVDAAEQRRNLESLRFIASETVRRGLHFQLGLWNHAYDYGPESRERFPISGLDASNHADYSAAALAKLLDQCPGIGGFTFRVHYEGGIPEDGHELFWDKVFTAASQSGKSLEIDMHAKGVDGLLLESLASKPGLHPVISGKYWAEHCGLPYHQASIRAREAARPIEEGADLRGVTNYSRRFTRYGYGDFLAEDRPSDFMFRIWPGTQRLLLSGDPELAAGFGRYSTFAGSRGVDLCEPLFFKGRDDTAAHGARDPYAASDLQLGVRDWTKYKYTYLLWGRLLHDPDCDPRIWRRYLADTYGAAASAVEGALSSLSKVLPLVTVTHGASGSNNLYWPEMYANVPISARIHAGVPVSVRKPDPRAEKLGISYAYSVHFDEAARGDALIEYTADEESELIDELIIHDTDDANNWGGISPFDPTLFYSVDGYVDDLVNSRLDARYTPLEVAGWLEDLVRRGEQHLSFLRTAQTDGGAPDQAQLRRTVLDLEILARLGTFFAGKFRSAVQYSTYTATKDVSLLARCIATYRPARDAYAEIAELAAGVYQPQLMFGKEPYEGGTWADRLPSIDRDLAALRAELDEAPAGTPTSVVDDPPGRLADPGIHHEPPTAFDRGAPLELTVTGGSELAEVVLHYRHVDQAEAFQQLAMTATNDGYNATIDAGYTASSFPLIYFFAIKDRSGQQAVVPGFEPGLANQPYVLIHSSSRKGFHS</sequence>
<proteinExistence type="predicted"/>
<reference evidence="2" key="1">
    <citation type="journal article" date="2014" name="Int. J. Syst. Evol. Microbiol.">
        <title>Complete genome sequence of Corynebacterium casei LMG S-19264T (=DSM 44701T), isolated from a smear-ripened cheese.</title>
        <authorList>
            <consortium name="US DOE Joint Genome Institute (JGI-PGF)"/>
            <person name="Walter F."/>
            <person name="Albersmeier A."/>
            <person name="Kalinowski J."/>
            <person name="Ruckert C."/>
        </authorList>
    </citation>
    <scope>NUCLEOTIDE SEQUENCE</scope>
    <source>
        <strain evidence="2">CGMCC 4.7306</strain>
    </source>
</reference>
<comment type="caution">
    <text evidence="2">The sequence shown here is derived from an EMBL/GenBank/DDBJ whole genome shotgun (WGS) entry which is preliminary data.</text>
</comment>
<evidence type="ECO:0000313" key="3">
    <source>
        <dbReference type="Proteomes" id="UP000613840"/>
    </source>
</evidence>
<protein>
    <submittedName>
        <fullName evidence="2">Uncharacterized protein</fullName>
    </submittedName>
</protein>
<evidence type="ECO:0000313" key="2">
    <source>
        <dbReference type="EMBL" id="GGL72616.1"/>
    </source>
</evidence>
<dbReference type="RefSeq" id="WP_188896539.1">
    <property type="nucleotide sequence ID" value="NZ_BMMZ01000009.1"/>
</dbReference>
<accession>A0A917SE16</accession>
<dbReference type="EMBL" id="BMMZ01000009">
    <property type="protein sequence ID" value="GGL72616.1"/>
    <property type="molecule type" value="Genomic_DNA"/>
</dbReference>
<keyword evidence="3" id="KW-1185">Reference proteome</keyword>
<evidence type="ECO:0000256" key="1">
    <source>
        <dbReference type="SAM" id="MobiDB-lite"/>
    </source>
</evidence>